<evidence type="ECO:0000256" key="3">
    <source>
        <dbReference type="ARBA" id="ARBA00023159"/>
    </source>
</evidence>
<evidence type="ECO:0000256" key="1">
    <source>
        <dbReference type="ARBA" id="ARBA00022490"/>
    </source>
</evidence>
<evidence type="ECO:0000256" key="5">
    <source>
        <dbReference type="PROSITE-ProRule" id="PRU00169"/>
    </source>
</evidence>
<keyword evidence="5" id="KW-0597">Phosphoprotein</keyword>
<evidence type="ECO:0000256" key="4">
    <source>
        <dbReference type="ARBA" id="ARBA00037164"/>
    </source>
</evidence>
<dbReference type="GO" id="GO:0003677">
    <property type="term" value="F:DNA binding"/>
    <property type="evidence" value="ECO:0007669"/>
    <property type="project" value="UniProtKB-KW"/>
</dbReference>
<protein>
    <submittedName>
        <fullName evidence="8">DNA-binding response regulator</fullName>
    </submittedName>
</protein>
<dbReference type="RefSeq" id="WP_249513942.1">
    <property type="nucleotide sequence ID" value="NZ_CP093366.1"/>
</dbReference>
<keyword evidence="9" id="KW-1185">Reference proteome</keyword>
<evidence type="ECO:0000313" key="9">
    <source>
        <dbReference type="Proteomes" id="UP000831495"/>
    </source>
</evidence>
<dbReference type="InterPro" id="IPR011006">
    <property type="entry name" value="CheY-like_superfamily"/>
</dbReference>
<reference evidence="8" key="1">
    <citation type="journal article" date="2022" name="Int. J. Syst. Evol. Microbiol.">
        <title>Apilactobacillus apisilvae sp. nov., Nicolia spurrieriana gen. nov. sp. nov., Bombilactobacillus folatiphilus sp. nov. and Bombilactobacillus thymidiniphilus sp. nov., four new lactic acid bacterial isolates from stingless bees Tetragonula carbonaria and Austroplebeia australis.</title>
        <authorList>
            <person name="Oliphant S.A."/>
            <person name="Watson-Haigh N.S."/>
            <person name="Sumby K.M."/>
            <person name="Gardner J."/>
            <person name="Groom S."/>
            <person name="Jiranek V."/>
        </authorList>
    </citation>
    <scope>NUCLEOTIDE SEQUENCE</scope>
    <source>
        <strain evidence="8">SG4_D2</strain>
    </source>
</reference>
<dbReference type="EMBL" id="CP093366">
    <property type="protein sequence ID" value="UQS81672.1"/>
    <property type="molecule type" value="Genomic_DNA"/>
</dbReference>
<evidence type="ECO:0000259" key="6">
    <source>
        <dbReference type="PROSITE" id="PS50110"/>
    </source>
</evidence>
<dbReference type="InterPro" id="IPR007492">
    <property type="entry name" value="LytTR_DNA-bd_dom"/>
</dbReference>
<organism evidence="8 9">
    <name type="scientific">Bombilactobacillus folatiphilus</name>
    <dbReference type="NCBI Taxonomy" id="2923362"/>
    <lineage>
        <taxon>Bacteria</taxon>
        <taxon>Bacillati</taxon>
        <taxon>Bacillota</taxon>
        <taxon>Bacilli</taxon>
        <taxon>Lactobacillales</taxon>
        <taxon>Lactobacillaceae</taxon>
        <taxon>Bombilactobacillus</taxon>
    </lineage>
</organism>
<dbReference type="SUPFAM" id="SSF52172">
    <property type="entry name" value="CheY-like"/>
    <property type="match status" value="1"/>
</dbReference>
<evidence type="ECO:0000259" key="7">
    <source>
        <dbReference type="PROSITE" id="PS50930"/>
    </source>
</evidence>
<dbReference type="InterPro" id="IPR001789">
    <property type="entry name" value="Sig_transdc_resp-reg_receiver"/>
</dbReference>
<dbReference type="PANTHER" id="PTHR37299">
    <property type="entry name" value="TRANSCRIPTIONAL REGULATOR-RELATED"/>
    <property type="match status" value="1"/>
</dbReference>
<dbReference type="PROSITE" id="PS50930">
    <property type="entry name" value="HTH_LYTTR"/>
    <property type="match status" value="1"/>
</dbReference>
<dbReference type="PROSITE" id="PS50110">
    <property type="entry name" value="RESPONSE_REGULATORY"/>
    <property type="match status" value="1"/>
</dbReference>
<dbReference type="SMART" id="SM00448">
    <property type="entry name" value="REC"/>
    <property type="match status" value="1"/>
</dbReference>
<dbReference type="Gene3D" id="2.40.50.1020">
    <property type="entry name" value="LytTr DNA-binding domain"/>
    <property type="match status" value="1"/>
</dbReference>
<evidence type="ECO:0000313" key="8">
    <source>
        <dbReference type="EMBL" id="UQS81672.1"/>
    </source>
</evidence>
<dbReference type="Pfam" id="PF04397">
    <property type="entry name" value="LytTR"/>
    <property type="match status" value="1"/>
</dbReference>
<name>A0ABY4P7P1_9LACO</name>
<feature type="domain" description="Response regulatory" evidence="6">
    <location>
        <begin position="3"/>
        <end position="128"/>
    </location>
</feature>
<dbReference type="PANTHER" id="PTHR37299:SF3">
    <property type="entry name" value="STAGE 0 SPORULATION PROTEIN A HOMOLOG"/>
    <property type="match status" value="1"/>
</dbReference>
<feature type="modified residue" description="4-aspartylphosphate" evidence="5">
    <location>
        <position position="61"/>
    </location>
</feature>
<comment type="function">
    <text evidence="4">Required for high-level post-exponential phase expression of a series of secreted proteins.</text>
</comment>
<feature type="domain" description="HTH LytTR-type" evidence="7">
    <location>
        <begin position="146"/>
        <end position="247"/>
    </location>
</feature>
<proteinExistence type="predicted"/>
<dbReference type="Proteomes" id="UP000831495">
    <property type="component" value="Chromosome"/>
</dbReference>
<gene>
    <name evidence="8" type="ORF">MOO45_05575</name>
</gene>
<accession>A0ABY4P7P1</accession>
<evidence type="ECO:0000256" key="2">
    <source>
        <dbReference type="ARBA" id="ARBA00023012"/>
    </source>
</evidence>
<keyword evidence="1" id="KW-0963">Cytoplasm</keyword>
<keyword evidence="8" id="KW-0238">DNA-binding</keyword>
<keyword evidence="3" id="KW-0010">Activator</keyword>
<dbReference type="Gene3D" id="3.40.50.2300">
    <property type="match status" value="1"/>
</dbReference>
<dbReference type="SMART" id="SM00850">
    <property type="entry name" value="LytTR"/>
    <property type="match status" value="1"/>
</dbReference>
<dbReference type="InterPro" id="IPR046947">
    <property type="entry name" value="LytR-like"/>
</dbReference>
<sequence length="247" mass="28837">MLPVYLLEDDVEQQIEYSKVIQQSIENNRWSMKLACQTMSPLELLSVAQVQDGEYGLFFLDMEISSNSKAGLQVAKEIRRLLPKAHIVFLSVHDELAFLTIERRISPLDFIDKDHGFDVIQTKMLEDMNYSLSAYREVKEPNKTMFSYRIGSRYFAVPLSQVLYLTTSQVASGHILLHTKNHETEFLGSLNDLEHRYSSFFRTDKSYLVNLEQSCNYDNKEKVLRFEDGSFAYVSVRRAHDLMKYFR</sequence>
<keyword evidence="2" id="KW-0902">Two-component regulatory system</keyword>